<dbReference type="InterPro" id="IPR008250">
    <property type="entry name" value="ATPase_P-typ_transduc_dom_A_sf"/>
</dbReference>
<dbReference type="InterPro" id="IPR023298">
    <property type="entry name" value="ATPase_P-typ_TM_dom_sf"/>
</dbReference>
<evidence type="ECO:0000256" key="1">
    <source>
        <dbReference type="ARBA" id="ARBA00003417"/>
    </source>
</evidence>
<dbReference type="OrthoDB" id="116380at2759"/>
<evidence type="ECO:0000256" key="11">
    <source>
        <dbReference type="ARBA" id="ARBA00022989"/>
    </source>
</evidence>
<feature type="transmembrane region" description="Helical" evidence="13">
    <location>
        <begin position="710"/>
        <end position="737"/>
    </location>
</feature>
<dbReference type="AlphaFoldDB" id="A0A2T9Y382"/>
<dbReference type="InterPro" id="IPR023299">
    <property type="entry name" value="ATPase_P-typ_cyto_dom_N"/>
</dbReference>
<dbReference type="Proteomes" id="UP000245699">
    <property type="component" value="Unassembled WGS sequence"/>
</dbReference>
<keyword evidence="13" id="KW-0813">Transport</keyword>
<dbReference type="SMART" id="SM00831">
    <property type="entry name" value="Cation_ATPase_N"/>
    <property type="match status" value="1"/>
</dbReference>
<proteinExistence type="inferred from homology"/>
<keyword evidence="13" id="KW-0375">Hydrogen ion transport</keyword>
<evidence type="ECO:0000256" key="12">
    <source>
        <dbReference type="ARBA" id="ARBA00023136"/>
    </source>
</evidence>
<evidence type="ECO:0000256" key="13">
    <source>
        <dbReference type="RuleBase" id="RU362083"/>
    </source>
</evidence>
<dbReference type="PRINTS" id="PR00119">
    <property type="entry name" value="CATATPASE"/>
</dbReference>
<comment type="catalytic activity">
    <reaction evidence="13">
        <text>ATP + H2O + H(+)(in) = ADP + phosphate + 2 H(+)(out)</text>
        <dbReference type="Rhea" id="RHEA:20852"/>
        <dbReference type="ChEBI" id="CHEBI:15377"/>
        <dbReference type="ChEBI" id="CHEBI:15378"/>
        <dbReference type="ChEBI" id="CHEBI:30616"/>
        <dbReference type="ChEBI" id="CHEBI:43474"/>
        <dbReference type="ChEBI" id="CHEBI:456216"/>
        <dbReference type="EC" id="7.1.2.1"/>
    </reaction>
</comment>
<dbReference type="SFLD" id="SFLDG00002">
    <property type="entry name" value="C1.7:_P-type_atpase_like"/>
    <property type="match status" value="1"/>
</dbReference>
<evidence type="ECO:0000256" key="5">
    <source>
        <dbReference type="ARBA" id="ARBA00022692"/>
    </source>
</evidence>
<dbReference type="STRING" id="61424.A0A2T9Y382"/>
<dbReference type="InterPro" id="IPR001757">
    <property type="entry name" value="P_typ_ATPase"/>
</dbReference>
<evidence type="ECO:0000313" key="16">
    <source>
        <dbReference type="Proteomes" id="UP000245699"/>
    </source>
</evidence>
<dbReference type="InterPro" id="IPR044492">
    <property type="entry name" value="P_typ_ATPase_HD_dom"/>
</dbReference>
<dbReference type="GO" id="GO:0046872">
    <property type="term" value="F:metal ion binding"/>
    <property type="evidence" value="ECO:0007669"/>
    <property type="project" value="UniProtKB-KW"/>
</dbReference>
<evidence type="ECO:0000256" key="8">
    <source>
        <dbReference type="ARBA" id="ARBA00022840"/>
    </source>
</evidence>
<keyword evidence="7 13" id="KW-0547">Nucleotide-binding</keyword>
<feature type="transmembrane region" description="Helical" evidence="13">
    <location>
        <begin position="90"/>
        <end position="109"/>
    </location>
</feature>
<keyword evidence="6" id="KW-0479">Metal-binding</keyword>
<dbReference type="CDD" id="cd02076">
    <property type="entry name" value="P-type_ATPase_H"/>
    <property type="match status" value="1"/>
</dbReference>
<comment type="subcellular location">
    <subcellularLocation>
        <location evidence="13">Cell membrane</location>
        <topology evidence="13">Multi-pass membrane protein</topology>
    </subcellularLocation>
    <subcellularLocation>
        <location evidence="2">Membrane</location>
        <topology evidence="2">Multi-pass membrane protein</topology>
    </subcellularLocation>
</comment>
<evidence type="ECO:0000313" key="15">
    <source>
        <dbReference type="EMBL" id="PVU86805.1"/>
    </source>
</evidence>
<keyword evidence="5 13" id="KW-0812">Transmembrane</keyword>
<dbReference type="PRINTS" id="PR00120">
    <property type="entry name" value="HATPASE"/>
</dbReference>
<feature type="transmembrane region" description="Helical" evidence="13">
    <location>
        <begin position="291"/>
        <end position="313"/>
    </location>
</feature>
<dbReference type="InterPro" id="IPR018303">
    <property type="entry name" value="ATPase_P-typ_P_site"/>
</dbReference>
<dbReference type="GO" id="GO:0005524">
    <property type="term" value="F:ATP binding"/>
    <property type="evidence" value="ECO:0007669"/>
    <property type="project" value="UniProtKB-UniRule"/>
</dbReference>
<evidence type="ECO:0000256" key="6">
    <source>
        <dbReference type="ARBA" id="ARBA00022723"/>
    </source>
</evidence>
<evidence type="ECO:0000259" key="14">
    <source>
        <dbReference type="SMART" id="SM00831"/>
    </source>
</evidence>
<keyword evidence="9 13" id="KW-0460">Magnesium</keyword>
<comment type="similarity">
    <text evidence="3 13">Belongs to the cation transport ATPase (P-type) (TC 3.A.3) family. Type IIIA subfamily.</text>
</comment>
<comment type="function">
    <text evidence="1">The plasma membrane ATPase of plants and fungi is a hydrogen ion pump. The proton gradient it generates drives the active transport of nutrients by H(+)-symport. The resulting external acidification and/or internal alkinization may mediate growth responses.</text>
</comment>
<feature type="transmembrane region" description="Helical" evidence="13">
    <location>
        <begin position="652"/>
        <end position="673"/>
    </location>
</feature>
<gene>
    <name evidence="15" type="ORF">BB559_006403</name>
</gene>
<feature type="transmembrane region" description="Helical" evidence="13">
    <location>
        <begin position="825"/>
        <end position="846"/>
    </location>
</feature>
<dbReference type="NCBIfam" id="TIGR01647">
    <property type="entry name" value="ATPase-IIIA_H"/>
    <property type="match status" value="1"/>
</dbReference>
<dbReference type="Gene3D" id="1.20.1110.10">
    <property type="entry name" value="Calcium-transporting ATPase, transmembrane domain"/>
    <property type="match status" value="1"/>
</dbReference>
<dbReference type="SFLD" id="SFLDF00027">
    <property type="entry name" value="p-type_atpase"/>
    <property type="match status" value="1"/>
</dbReference>
<dbReference type="EC" id="7.1.2.1" evidence="13"/>
<dbReference type="FunFam" id="2.70.150.10:FF:000042">
    <property type="entry name" value="Plasma membrane ATPase"/>
    <property type="match status" value="1"/>
</dbReference>
<comment type="caution">
    <text evidence="15">The sequence shown here is derived from an EMBL/GenBank/DDBJ whole genome shotgun (WGS) entry which is preliminary data.</text>
</comment>
<accession>A0A2T9Y382</accession>
<feature type="transmembrane region" description="Helical" evidence="13">
    <location>
        <begin position="251"/>
        <end position="271"/>
    </location>
</feature>
<feature type="domain" description="Cation-transporting P-type ATPase N-terminal" evidence="14">
    <location>
        <begin position="17"/>
        <end position="89"/>
    </location>
</feature>
<keyword evidence="4" id="KW-0597">Phosphoprotein</keyword>
<evidence type="ECO:0000256" key="9">
    <source>
        <dbReference type="ARBA" id="ARBA00022842"/>
    </source>
</evidence>
<keyword evidence="13" id="KW-0406">Ion transport</keyword>
<dbReference type="EMBL" id="MBFT01000842">
    <property type="protein sequence ID" value="PVU86805.1"/>
    <property type="molecule type" value="Genomic_DNA"/>
</dbReference>
<dbReference type="Pfam" id="PF00122">
    <property type="entry name" value="E1-E2_ATPase"/>
    <property type="match status" value="1"/>
</dbReference>
<keyword evidence="16" id="KW-1185">Reference proteome</keyword>
<keyword evidence="10 13" id="KW-1278">Translocase</keyword>
<keyword evidence="12 13" id="KW-0472">Membrane</keyword>
<feature type="transmembrane region" description="Helical" evidence="13">
    <location>
        <begin position="62"/>
        <end position="84"/>
    </location>
</feature>
<dbReference type="PANTHER" id="PTHR42861">
    <property type="entry name" value="CALCIUM-TRANSPORTING ATPASE"/>
    <property type="match status" value="1"/>
</dbReference>
<dbReference type="InterPro" id="IPR023214">
    <property type="entry name" value="HAD_sf"/>
</dbReference>
<dbReference type="GO" id="GO:0016887">
    <property type="term" value="F:ATP hydrolysis activity"/>
    <property type="evidence" value="ECO:0007669"/>
    <property type="project" value="InterPro"/>
</dbReference>
<name>A0A2T9Y382_9FUNG</name>
<dbReference type="GO" id="GO:0005886">
    <property type="term" value="C:plasma membrane"/>
    <property type="evidence" value="ECO:0007669"/>
    <property type="project" value="UniProtKB-SubCell"/>
</dbReference>
<dbReference type="InterPro" id="IPR059000">
    <property type="entry name" value="ATPase_P-type_domA"/>
</dbReference>
<dbReference type="GO" id="GO:0008553">
    <property type="term" value="F:P-type proton-exporting transporter activity"/>
    <property type="evidence" value="ECO:0007669"/>
    <property type="project" value="UniProtKB-UniRule"/>
</dbReference>
<sequence length="911" mass="101193">MSYDSRETFNNEKEIVFDNSIPPELECLLYTNPTYGLTAYEHAERLEKFGRNEIKERKRNPFIHFFSFFTGSIAYLIEIALILTGITRDWVNFGIILLLLFVNAFVGWFEESKAESTVEALKNTLAIKTKVWRSGNLIDVDSSTLVPGDIIIVRLGDIVPADAVLLGIGVDGSRTEVDLMLDQAGLTGESLPVVKTKGDTIYSSSIVKQGQMAAVVVKTGTSTFIGRAANLIAITNEQGHFQKIIGTIGNFLVWTTVTMVLIIFTFLVLKRRNLNGGIISKKDILDTLEDVVVLTVAAIPVGLPTVLSVTMTVGSKQLAKKHVIVKRLAAVEEMASISVLCSDKTGTLTLNELTFDKPFLKKDFNEEELLFFSYLAAEPGTTDPIELAVRTAATTKVPMLKNLSSHNVPGYKVVSFLPFNPSTKMTQATIKNLKAQESFRVAKGAPQVIINLCGGDEEATDAVNEFAYRGLRALGVAINYFDVEDKWILVGMISLLDPPRPDSAETIARCEELGISVKMITGDQQVIAKEVARRLGMQRTILDASMIVNPLESEETITERCIAADGFAHVIPEHKFRVVELLQNKGILVAMTGDGVNDAPALKKANVGIAVHGCTDAARAAADIVLLEPGLSTIIDGILTSRAIFQRMRSYALYRITSTVHFLLFFFIITLWLSWQMSSFLLILIAVLNDAATIVIAFDNSEVSQKPDKWRIGQLITLSVILGVCLCLLTFGVFFVARDIYGIPAYSKLMPMIEILDNRMQSIIYLNISSAPHFQIFSTRLSGFFFENLPSLSFFSIIMATQLIATIICSVGIEGMVQKIGFKWGLSLLAISFVYFMILDVIKVYIMRYWSFELVTNLWPTKSNRRKLQRKKEKEATKTRVSRNVSKVRNVVRVISMIPVLKNHMAKRRIH</sequence>
<evidence type="ECO:0000256" key="7">
    <source>
        <dbReference type="ARBA" id="ARBA00022741"/>
    </source>
</evidence>
<evidence type="ECO:0000256" key="10">
    <source>
        <dbReference type="ARBA" id="ARBA00022967"/>
    </source>
</evidence>
<dbReference type="FunFam" id="3.40.50.1000:FF:000211">
    <property type="entry name" value="Plasma membrane ATPase"/>
    <property type="match status" value="1"/>
</dbReference>
<dbReference type="Gene3D" id="3.40.50.1000">
    <property type="entry name" value="HAD superfamily/HAD-like"/>
    <property type="match status" value="1"/>
</dbReference>
<evidence type="ECO:0000256" key="4">
    <source>
        <dbReference type="ARBA" id="ARBA00022553"/>
    </source>
</evidence>
<dbReference type="SUPFAM" id="SSF81653">
    <property type="entry name" value="Calcium ATPase, transduction domain A"/>
    <property type="match status" value="1"/>
</dbReference>
<dbReference type="SUPFAM" id="SSF56784">
    <property type="entry name" value="HAD-like"/>
    <property type="match status" value="1"/>
</dbReference>
<dbReference type="InterPro" id="IPR004014">
    <property type="entry name" value="ATPase_P-typ_cation-transptr_N"/>
</dbReference>
<keyword evidence="11 13" id="KW-1133">Transmembrane helix</keyword>
<dbReference type="Gene3D" id="3.40.1110.10">
    <property type="entry name" value="Calcium-transporting ATPase, cytoplasmic domain N"/>
    <property type="match status" value="1"/>
</dbReference>
<keyword evidence="8 13" id="KW-0067">ATP-binding</keyword>
<dbReference type="Pfam" id="PF00690">
    <property type="entry name" value="Cation_ATPase_N"/>
    <property type="match status" value="1"/>
</dbReference>
<dbReference type="SFLD" id="SFLDS00003">
    <property type="entry name" value="Haloacid_Dehalogenase"/>
    <property type="match status" value="1"/>
</dbReference>
<organism evidence="15 16">
    <name type="scientific">Furculomyces boomerangus</name>
    <dbReference type="NCBI Taxonomy" id="61424"/>
    <lineage>
        <taxon>Eukaryota</taxon>
        <taxon>Fungi</taxon>
        <taxon>Fungi incertae sedis</taxon>
        <taxon>Zoopagomycota</taxon>
        <taxon>Kickxellomycotina</taxon>
        <taxon>Harpellomycetes</taxon>
        <taxon>Harpellales</taxon>
        <taxon>Harpellaceae</taxon>
        <taxon>Furculomyces</taxon>
    </lineage>
</organism>
<feature type="transmembrane region" description="Helical" evidence="13">
    <location>
        <begin position="679"/>
        <end position="698"/>
    </location>
</feature>
<feature type="transmembrane region" description="Helical" evidence="13">
    <location>
        <begin position="792"/>
        <end position="813"/>
    </location>
</feature>
<protein>
    <recommendedName>
        <fullName evidence="13">Plasma membrane ATPase</fullName>
        <ecNumber evidence="13">7.1.2.1</ecNumber>
    </recommendedName>
</protein>
<dbReference type="NCBIfam" id="TIGR01494">
    <property type="entry name" value="ATPase_P-type"/>
    <property type="match status" value="2"/>
</dbReference>
<evidence type="ECO:0000256" key="2">
    <source>
        <dbReference type="ARBA" id="ARBA00004141"/>
    </source>
</evidence>
<dbReference type="Pfam" id="PF00702">
    <property type="entry name" value="Hydrolase"/>
    <property type="match status" value="1"/>
</dbReference>
<dbReference type="InterPro" id="IPR006534">
    <property type="entry name" value="P-type_ATPase_IIIA"/>
</dbReference>
<dbReference type="Gene3D" id="2.70.150.10">
    <property type="entry name" value="Calcium-transporting ATPase, cytoplasmic transduction domain A"/>
    <property type="match status" value="1"/>
</dbReference>
<reference evidence="15 16" key="1">
    <citation type="journal article" date="2018" name="MBio">
        <title>Comparative Genomics Reveals the Core Gene Toolbox for the Fungus-Insect Symbiosis.</title>
        <authorList>
            <person name="Wang Y."/>
            <person name="Stata M."/>
            <person name="Wang W."/>
            <person name="Stajich J.E."/>
            <person name="White M.M."/>
            <person name="Moncalvo J.M."/>
        </authorList>
    </citation>
    <scope>NUCLEOTIDE SEQUENCE [LARGE SCALE GENOMIC DNA]</scope>
    <source>
        <strain evidence="15 16">AUS-77-4</strain>
    </source>
</reference>
<dbReference type="PROSITE" id="PS00154">
    <property type="entry name" value="ATPASE_E1_E2"/>
    <property type="match status" value="1"/>
</dbReference>
<evidence type="ECO:0000256" key="3">
    <source>
        <dbReference type="ARBA" id="ARBA00008804"/>
    </source>
</evidence>
<dbReference type="InterPro" id="IPR036412">
    <property type="entry name" value="HAD-like_sf"/>
</dbReference>
<dbReference type="GO" id="GO:0120029">
    <property type="term" value="P:proton export across plasma membrane"/>
    <property type="evidence" value="ECO:0007669"/>
    <property type="project" value="UniProtKB-UniRule"/>
</dbReference>
<dbReference type="SUPFAM" id="SSF81665">
    <property type="entry name" value="Calcium ATPase, transmembrane domain M"/>
    <property type="match status" value="1"/>
</dbReference>